<dbReference type="Proteomes" id="UP001516023">
    <property type="component" value="Unassembled WGS sequence"/>
</dbReference>
<evidence type="ECO:0000313" key="2">
    <source>
        <dbReference type="Proteomes" id="UP001516023"/>
    </source>
</evidence>
<dbReference type="AlphaFoldDB" id="A0ABD3PTH8"/>
<sequence length="502" mass="57460">MNNRFKPGCVVGAALVFAMFLYDEWNLQRMPTSKSSNCQHVTRIDDDYPEFLDHDPNPNYYDVDNLNHPNQIVHFGEFGFGHRLAKISSAWHLAKSLNVTRMRLFWGDCQDPTNLAAYLFGSDTIDVPGSDRIAIQAEKIGNVGKTIKLKNDVAGYYNGENFKKHKVVLPKKFGSGRSPFLDKYKSDVELYRILLKRFVGKGDVVKFMKDHEFKNHFVVGIHLRLGNGEQSHFKEAGREVDDEMEFVLHLVDLLKSFVDDLSNSHPERFIIDKCSKATKVPLFFLATDSPKYIPVISNHTREIGIDTIVMPQFRMEKGVTFSITKGNKCAQGWYDMLLDDIVLSFSDVLIAARYSTFTQSMPMPLIFDRAGGRRGPHFCEVGDTGTVMTCLEDMQTWLFRDAPQKIFTYSIGDGVDVKEVIHRMTVHLPDLETSSSFYRAVQFLNPVAESQTNMNDGQHRGWFYPVHKPRRTMTYGVDSLSWFDTKYRKAPICPSCTHFTFE</sequence>
<accession>A0ABD3PTH8</accession>
<proteinExistence type="predicted"/>
<reference evidence="1 2" key="1">
    <citation type="journal article" date="2020" name="G3 (Bethesda)">
        <title>Improved Reference Genome for Cyclotella cryptica CCMP332, a Model for Cell Wall Morphogenesis, Salinity Adaptation, and Lipid Production in Diatoms (Bacillariophyta).</title>
        <authorList>
            <person name="Roberts W.R."/>
            <person name="Downey K.M."/>
            <person name="Ruck E.C."/>
            <person name="Traller J.C."/>
            <person name="Alverson A.J."/>
        </authorList>
    </citation>
    <scope>NUCLEOTIDE SEQUENCE [LARGE SCALE GENOMIC DNA]</scope>
    <source>
        <strain evidence="1 2">CCMP332</strain>
    </source>
</reference>
<dbReference type="EMBL" id="JABMIG020000117">
    <property type="protein sequence ID" value="KAL3791132.1"/>
    <property type="molecule type" value="Genomic_DNA"/>
</dbReference>
<organism evidence="1 2">
    <name type="scientific">Cyclotella cryptica</name>
    <dbReference type="NCBI Taxonomy" id="29204"/>
    <lineage>
        <taxon>Eukaryota</taxon>
        <taxon>Sar</taxon>
        <taxon>Stramenopiles</taxon>
        <taxon>Ochrophyta</taxon>
        <taxon>Bacillariophyta</taxon>
        <taxon>Coscinodiscophyceae</taxon>
        <taxon>Thalassiosirophycidae</taxon>
        <taxon>Stephanodiscales</taxon>
        <taxon>Stephanodiscaceae</taxon>
        <taxon>Cyclotella</taxon>
    </lineage>
</organism>
<name>A0ABD3PTH8_9STRA</name>
<dbReference type="Gene3D" id="3.40.50.11350">
    <property type="match status" value="1"/>
</dbReference>
<comment type="caution">
    <text evidence="1">The sequence shown here is derived from an EMBL/GenBank/DDBJ whole genome shotgun (WGS) entry which is preliminary data.</text>
</comment>
<gene>
    <name evidence="1" type="ORF">HJC23_000552</name>
</gene>
<keyword evidence="2" id="KW-1185">Reference proteome</keyword>
<protein>
    <submittedName>
        <fullName evidence="1">Uncharacterized protein</fullName>
    </submittedName>
</protein>
<evidence type="ECO:0000313" key="1">
    <source>
        <dbReference type="EMBL" id="KAL3791132.1"/>
    </source>
</evidence>